<dbReference type="InterPro" id="IPR036812">
    <property type="entry name" value="NAD(P)_OxRdtase_dom_sf"/>
</dbReference>
<dbReference type="EMBL" id="JAYWIO010000001">
    <property type="protein sequence ID" value="KAK7287109.1"/>
    <property type="molecule type" value="Genomic_DNA"/>
</dbReference>
<dbReference type="Gene3D" id="3.20.20.100">
    <property type="entry name" value="NADP-dependent oxidoreductase domain"/>
    <property type="match status" value="1"/>
</dbReference>
<organism evidence="3 4">
    <name type="scientific">Crotalaria pallida</name>
    <name type="common">Smooth rattlebox</name>
    <name type="synonym">Crotalaria striata</name>
    <dbReference type="NCBI Taxonomy" id="3830"/>
    <lineage>
        <taxon>Eukaryota</taxon>
        <taxon>Viridiplantae</taxon>
        <taxon>Streptophyta</taxon>
        <taxon>Embryophyta</taxon>
        <taxon>Tracheophyta</taxon>
        <taxon>Spermatophyta</taxon>
        <taxon>Magnoliopsida</taxon>
        <taxon>eudicotyledons</taxon>
        <taxon>Gunneridae</taxon>
        <taxon>Pentapetalae</taxon>
        <taxon>rosids</taxon>
        <taxon>fabids</taxon>
        <taxon>Fabales</taxon>
        <taxon>Fabaceae</taxon>
        <taxon>Papilionoideae</taxon>
        <taxon>50 kb inversion clade</taxon>
        <taxon>genistoids sensu lato</taxon>
        <taxon>core genistoids</taxon>
        <taxon>Crotalarieae</taxon>
        <taxon>Crotalaria</taxon>
    </lineage>
</organism>
<accession>A0AAN9IX71</accession>
<reference evidence="3 4" key="1">
    <citation type="submission" date="2024-01" db="EMBL/GenBank/DDBJ databases">
        <title>The genomes of 5 underutilized Papilionoideae crops provide insights into root nodulation and disease resistanc.</title>
        <authorList>
            <person name="Yuan L."/>
        </authorList>
    </citation>
    <scope>NUCLEOTIDE SEQUENCE [LARGE SCALE GENOMIC DNA]</scope>
    <source>
        <strain evidence="3">ZHUSHIDOU_FW_LH</strain>
        <tissue evidence="3">Leaf</tissue>
    </source>
</reference>
<proteinExistence type="predicted"/>
<dbReference type="PANTHER" id="PTHR43625">
    <property type="entry name" value="AFLATOXIN B1 ALDEHYDE REDUCTASE"/>
    <property type="match status" value="1"/>
</dbReference>
<protein>
    <recommendedName>
        <fullName evidence="5">Aldo/keto reductase</fullName>
    </recommendedName>
</protein>
<dbReference type="SUPFAM" id="SSF51430">
    <property type="entry name" value="NAD(P)-linked oxidoreductase"/>
    <property type="match status" value="1"/>
</dbReference>
<evidence type="ECO:0000256" key="2">
    <source>
        <dbReference type="ARBA" id="ARBA00023002"/>
    </source>
</evidence>
<name>A0AAN9IX71_CROPI</name>
<dbReference type="PANTHER" id="PTHR43625:SF65">
    <property type="entry name" value="NADP-DEPENDENT OXIDOREDUCTASE DOMAIN-CONTAINING PROTEIN"/>
    <property type="match status" value="1"/>
</dbReference>
<evidence type="ECO:0000313" key="3">
    <source>
        <dbReference type="EMBL" id="KAK7287109.1"/>
    </source>
</evidence>
<keyword evidence="1" id="KW-0521">NADP</keyword>
<keyword evidence="2" id="KW-0560">Oxidoreductase</keyword>
<dbReference type="Proteomes" id="UP001372338">
    <property type="component" value="Unassembled WGS sequence"/>
</dbReference>
<dbReference type="GO" id="GO:0005737">
    <property type="term" value="C:cytoplasm"/>
    <property type="evidence" value="ECO:0007669"/>
    <property type="project" value="TreeGrafter"/>
</dbReference>
<sequence length="104" mass="11236">MPLLFSGAILCASPVSYVFGAHEYGADDHKEVKLTVSPGKGKGWFLKLNSLCRELGIGIVAYSPLGCGFFAGKGAAETLPSQSLLVMHPRFNGENLEKNKLFYK</sequence>
<evidence type="ECO:0008006" key="5">
    <source>
        <dbReference type="Google" id="ProtNLM"/>
    </source>
</evidence>
<dbReference type="GO" id="GO:0016491">
    <property type="term" value="F:oxidoreductase activity"/>
    <property type="evidence" value="ECO:0007669"/>
    <property type="project" value="UniProtKB-KW"/>
</dbReference>
<keyword evidence="4" id="KW-1185">Reference proteome</keyword>
<gene>
    <name evidence="3" type="ORF">RIF29_00157</name>
</gene>
<comment type="caution">
    <text evidence="3">The sequence shown here is derived from an EMBL/GenBank/DDBJ whole genome shotgun (WGS) entry which is preliminary data.</text>
</comment>
<evidence type="ECO:0000313" key="4">
    <source>
        <dbReference type="Proteomes" id="UP001372338"/>
    </source>
</evidence>
<dbReference type="AlphaFoldDB" id="A0AAN9IX71"/>
<dbReference type="InterPro" id="IPR050791">
    <property type="entry name" value="Aldo-Keto_reductase"/>
</dbReference>
<evidence type="ECO:0000256" key="1">
    <source>
        <dbReference type="ARBA" id="ARBA00022857"/>
    </source>
</evidence>